<feature type="non-terminal residue" evidence="2">
    <location>
        <position position="232"/>
    </location>
</feature>
<evidence type="ECO:0000313" key="1">
    <source>
        <dbReference type="Proteomes" id="UP000694923"/>
    </source>
</evidence>
<keyword evidence="1" id="KW-1185">Reference proteome</keyword>
<dbReference type="GeneID" id="103610388"/>
<proteinExistence type="predicted"/>
<organism evidence="1 2">
    <name type="scientific">Galeopterus variegatus</name>
    <name type="common">Malayan flying lemur</name>
    <name type="synonym">Cynocephalus variegatus</name>
    <dbReference type="NCBI Taxonomy" id="482537"/>
    <lineage>
        <taxon>Eukaryota</taxon>
        <taxon>Metazoa</taxon>
        <taxon>Chordata</taxon>
        <taxon>Craniata</taxon>
        <taxon>Vertebrata</taxon>
        <taxon>Euteleostomi</taxon>
        <taxon>Mammalia</taxon>
        <taxon>Eutheria</taxon>
        <taxon>Euarchontoglires</taxon>
        <taxon>Dermoptera</taxon>
        <taxon>Cynocephalidae</taxon>
        <taxon>Galeopterus</taxon>
    </lineage>
</organism>
<name>A0ABM0SIU7_GALVR</name>
<sequence>MEWKLERTVLRRVRTEEEMLWENVMRVLAKDMKQKKSQGPPKVFDAVNTTYSNFKSNFVKRLSAEVPVASSPITTRGRQSQANDFEACSFGEECSPSHLPEFSGSVLKITPEKETLTLGSYGEPLKTPMKGSSETNNAALHFCKALHALDRGWQEDVASTGQKCLNQLFSTQKMVQQVNGKMQLCEQSQCVWKGCRDGVRDESFYLKRFSDTNHSIFQQEVKIHLTSLRNDY</sequence>
<dbReference type="Proteomes" id="UP000694923">
    <property type="component" value="Unplaced"/>
</dbReference>
<evidence type="ECO:0000313" key="2">
    <source>
        <dbReference type="RefSeq" id="XP_008592788.1"/>
    </source>
</evidence>
<gene>
    <name evidence="2" type="primary">LOC103610388</name>
</gene>
<dbReference type="RefSeq" id="XP_008592788.1">
    <property type="nucleotide sequence ID" value="XM_008594566.1"/>
</dbReference>
<reference evidence="2" key="1">
    <citation type="submission" date="2025-08" db="UniProtKB">
        <authorList>
            <consortium name="RefSeq"/>
        </authorList>
    </citation>
    <scope>IDENTIFICATION</scope>
</reference>
<accession>A0ABM0SIU7</accession>
<protein>
    <submittedName>
        <fullName evidence="2">Cell division cycle protein 20 homolog B-like</fullName>
    </submittedName>
</protein>